<keyword evidence="5" id="KW-0472">Membrane</keyword>
<evidence type="ECO:0000256" key="7">
    <source>
        <dbReference type="ARBA" id="ARBA00022553"/>
    </source>
</evidence>
<feature type="region of interest" description="Disordered" evidence="12">
    <location>
        <begin position="169"/>
        <end position="221"/>
    </location>
</feature>
<dbReference type="PANTHER" id="PTHR10006">
    <property type="entry name" value="MUCIN-1-RELATED"/>
    <property type="match status" value="1"/>
</dbReference>
<name>A0A979EZJ6_ICTPU</name>
<evidence type="ECO:0000256" key="10">
    <source>
        <dbReference type="ARBA" id="ARBA00023242"/>
    </source>
</evidence>
<reference evidence="16" key="2">
    <citation type="submission" date="2025-08" db="UniProtKB">
        <authorList>
            <consortium name="RefSeq"/>
        </authorList>
    </citation>
    <scope>IDENTIFICATION</scope>
    <source>
        <tissue evidence="16">Blood</tissue>
    </source>
</reference>
<evidence type="ECO:0000256" key="3">
    <source>
        <dbReference type="ARBA" id="ARBA00004496"/>
    </source>
</evidence>
<dbReference type="InterPro" id="IPR036364">
    <property type="entry name" value="SEA_dom_sf"/>
</dbReference>
<keyword evidence="13" id="KW-0732">Signal</keyword>
<dbReference type="GO" id="GO:0005737">
    <property type="term" value="C:cytoplasm"/>
    <property type="evidence" value="ECO:0007669"/>
    <property type="project" value="UniProtKB-SubCell"/>
</dbReference>
<organism evidence="15 16">
    <name type="scientific">Ictalurus punctatus</name>
    <name type="common">Channel catfish</name>
    <name type="synonym">Silurus punctatus</name>
    <dbReference type="NCBI Taxonomy" id="7998"/>
    <lineage>
        <taxon>Eukaryota</taxon>
        <taxon>Metazoa</taxon>
        <taxon>Chordata</taxon>
        <taxon>Craniata</taxon>
        <taxon>Vertebrata</taxon>
        <taxon>Euteleostomi</taxon>
        <taxon>Actinopterygii</taxon>
        <taxon>Neopterygii</taxon>
        <taxon>Teleostei</taxon>
        <taxon>Ostariophysi</taxon>
        <taxon>Siluriformes</taxon>
        <taxon>Ictaluridae</taxon>
        <taxon>Ictalurus</taxon>
    </lineage>
</organism>
<evidence type="ECO:0000313" key="16">
    <source>
        <dbReference type="RefSeq" id="XP_047013157.1"/>
    </source>
</evidence>
<feature type="compositionally biased region" description="Polar residues" evidence="12">
    <location>
        <begin position="202"/>
        <end position="221"/>
    </location>
</feature>
<dbReference type="SUPFAM" id="SSF82671">
    <property type="entry name" value="SEA domain"/>
    <property type="match status" value="1"/>
</dbReference>
<feature type="domain" description="SEA" evidence="14">
    <location>
        <begin position="42"/>
        <end position="159"/>
    </location>
</feature>
<dbReference type="PANTHER" id="PTHR10006:SF19">
    <property type="entry name" value="MUCIN-1"/>
    <property type="match status" value="1"/>
</dbReference>
<keyword evidence="7" id="KW-0597">Phosphoprotein</keyword>
<dbReference type="RefSeq" id="XP_047013157.1">
    <property type="nucleotide sequence ID" value="XM_047157201.2"/>
</dbReference>
<evidence type="ECO:0000256" key="9">
    <source>
        <dbReference type="ARBA" id="ARBA00023139"/>
    </source>
</evidence>
<protein>
    <recommendedName>
        <fullName evidence="4">Mucin-1</fullName>
    </recommendedName>
</protein>
<evidence type="ECO:0000256" key="6">
    <source>
        <dbReference type="ARBA" id="ARBA00022490"/>
    </source>
</evidence>
<keyword evidence="5" id="KW-1003">Cell membrane</keyword>
<dbReference type="Gene3D" id="3.30.70.960">
    <property type="entry name" value="SEA domain"/>
    <property type="match status" value="1"/>
</dbReference>
<dbReference type="GO" id="GO:0016324">
    <property type="term" value="C:apical plasma membrane"/>
    <property type="evidence" value="ECO:0007669"/>
    <property type="project" value="UniProtKB-SubCell"/>
</dbReference>
<evidence type="ECO:0000256" key="4">
    <source>
        <dbReference type="ARBA" id="ARBA00014269"/>
    </source>
</evidence>
<dbReference type="GO" id="GO:0005634">
    <property type="term" value="C:nucleus"/>
    <property type="evidence" value="ECO:0007669"/>
    <property type="project" value="UniProtKB-SubCell"/>
</dbReference>
<feature type="compositionally biased region" description="Low complexity" evidence="12">
    <location>
        <begin position="178"/>
        <end position="201"/>
    </location>
</feature>
<dbReference type="PROSITE" id="PS50024">
    <property type="entry name" value="SEA"/>
    <property type="match status" value="1"/>
</dbReference>
<dbReference type="GeneID" id="124628424"/>
<gene>
    <name evidence="16" type="primary">LOC124628424</name>
</gene>
<evidence type="ECO:0000256" key="1">
    <source>
        <dbReference type="ARBA" id="ARBA00004123"/>
    </source>
</evidence>
<evidence type="ECO:0000256" key="11">
    <source>
        <dbReference type="ARBA" id="ARBA00023288"/>
    </source>
</evidence>
<sequence length="221" mass="24107">MCVINKEMSLYCITGLLMLWSGVITAGNVTEAPGVGTTTSNEISAFIISIKITNRIYNDSLEDHQSHYYKILRQEVENMFFEMYKFTPSAQYQEIAEMTFSNGSVIANSIVLFGTKQISGKTIKNIFITNYQHYPATLLHLNINHTADQEPIPVLSNISPSIASMTTSITSPKLSDHTSGNESSTASTSSALTSSGSEESTNNITDTAASTQTHSNTNDIL</sequence>
<evidence type="ECO:0000256" key="13">
    <source>
        <dbReference type="SAM" id="SignalP"/>
    </source>
</evidence>
<dbReference type="Pfam" id="PF01390">
    <property type="entry name" value="SEA"/>
    <property type="match status" value="1"/>
</dbReference>
<dbReference type="Proteomes" id="UP000221080">
    <property type="component" value="Chromosome 1"/>
</dbReference>
<evidence type="ECO:0000256" key="8">
    <source>
        <dbReference type="ARBA" id="ARBA00022813"/>
    </source>
</evidence>
<keyword evidence="9" id="KW-0564">Palmitate</keyword>
<evidence type="ECO:0000256" key="2">
    <source>
        <dbReference type="ARBA" id="ARBA00004247"/>
    </source>
</evidence>
<keyword evidence="8" id="KW-0068">Autocatalytic cleavage</keyword>
<dbReference type="SMART" id="SM00200">
    <property type="entry name" value="SEA"/>
    <property type="match status" value="1"/>
</dbReference>
<keyword evidence="10" id="KW-0539">Nucleus</keyword>
<feature type="signal peptide" evidence="13">
    <location>
        <begin position="1"/>
        <end position="26"/>
    </location>
</feature>
<dbReference type="AlphaFoldDB" id="A0A979EZJ6"/>
<evidence type="ECO:0000259" key="14">
    <source>
        <dbReference type="PROSITE" id="PS50024"/>
    </source>
</evidence>
<proteinExistence type="predicted"/>
<evidence type="ECO:0000313" key="15">
    <source>
        <dbReference type="Proteomes" id="UP000221080"/>
    </source>
</evidence>
<feature type="chain" id="PRO_5037732019" description="Mucin-1" evidence="13">
    <location>
        <begin position="27"/>
        <end position="221"/>
    </location>
</feature>
<accession>A0A979EZJ6</accession>
<evidence type="ECO:0000256" key="5">
    <source>
        <dbReference type="ARBA" id="ARBA00022475"/>
    </source>
</evidence>
<dbReference type="OrthoDB" id="9909831at2759"/>
<dbReference type="KEGG" id="ipu:124628424"/>
<evidence type="ECO:0000256" key="12">
    <source>
        <dbReference type="SAM" id="MobiDB-lite"/>
    </source>
</evidence>
<reference evidence="15" key="1">
    <citation type="journal article" date="2016" name="Nat. Commun.">
        <title>The channel catfish genome sequence provides insights into the evolution of scale formation in teleosts.</title>
        <authorList>
            <person name="Liu Z."/>
            <person name="Liu S."/>
            <person name="Yao J."/>
            <person name="Bao L."/>
            <person name="Zhang J."/>
            <person name="Li Y."/>
            <person name="Jiang C."/>
            <person name="Sun L."/>
            <person name="Wang R."/>
            <person name="Zhang Y."/>
            <person name="Zhou T."/>
            <person name="Zeng Q."/>
            <person name="Fu Q."/>
            <person name="Gao S."/>
            <person name="Li N."/>
            <person name="Koren S."/>
            <person name="Jiang Y."/>
            <person name="Zimin A."/>
            <person name="Xu P."/>
            <person name="Phillippy A.M."/>
            <person name="Geng X."/>
            <person name="Song L."/>
            <person name="Sun F."/>
            <person name="Li C."/>
            <person name="Wang X."/>
            <person name="Chen A."/>
            <person name="Jin Y."/>
            <person name="Yuan Z."/>
            <person name="Yang Y."/>
            <person name="Tan S."/>
            <person name="Peatman E."/>
            <person name="Lu J."/>
            <person name="Qin Z."/>
            <person name="Dunham R."/>
            <person name="Li Z."/>
            <person name="Sonstegard T."/>
            <person name="Feng J."/>
            <person name="Danzmann R.G."/>
            <person name="Schroeder S."/>
            <person name="Scheffler B."/>
            <person name="Duke M.V."/>
            <person name="Ballard L."/>
            <person name="Kucuktas H."/>
            <person name="Kaltenboeck L."/>
            <person name="Liu H."/>
            <person name="Armbruster J."/>
            <person name="Xie Y."/>
            <person name="Kirby M.L."/>
            <person name="Tian Y."/>
            <person name="Flanagan M.E."/>
            <person name="Mu W."/>
            <person name="Waldbieser G.C."/>
        </authorList>
    </citation>
    <scope>NUCLEOTIDE SEQUENCE [LARGE SCALE GENOMIC DNA]</scope>
    <source>
        <strain evidence="15">SDA103</strain>
    </source>
</reference>
<dbReference type="InterPro" id="IPR000082">
    <property type="entry name" value="SEA_dom"/>
</dbReference>
<keyword evidence="11" id="KW-0449">Lipoprotein</keyword>
<keyword evidence="15" id="KW-1185">Reference proteome</keyword>
<keyword evidence="6" id="KW-0963">Cytoplasm</keyword>
<comment type="subcellular location">
    <subcellularLocation>
        <location evidence="2">Apical cell membrane</location>
        <topology evidence="2">Single-pass type I membrane protein</topology>
    </subcellularLocation>
    <subcellularLocation>
        <location evidence="3">Cytoplasm</location>
    </subcellularLocation>
    <subcellularLocation>
        <location evidence="1">Nucleus</location>
    </subcellularLocation>
</comment>